<dbReference type="Pfam" id="PF00149">
    <property type="entry name" value="Metallophos"/>
    <property type="match status" value="1"/>
</dbReference>
<dbReference type="GO" id="GO:0004519">
    <property type="term" value="F:endonuclease activity"/>
    <property type="evidence" value="ECO:0007669"/>
    <property type="project" value="UniProtKB-KW"/>
</dbReference>
<dbReference type="SUPFAM" id="SSF56300">
    <property type="entry name" value="Metallo-dependent phosphatases"/>
    <property type="match status" value="1"/>
</dbReference>
<dbReference type="GO" id="GO:0006260">
    <property type="term" value="P:DNA replication"/>
    <property type="evidence" value="ECO:0007669"/>
    <property type="project" value="UniProtKB-KW"/>
</dbReference>
<gene>
    <name evidence="8" type="primary">sbcD</name>
    <name evidence="11" type="ORF">BEP19_08960</name>
</gene>
<evidence type="ECO:0000313" key="12">
    <source>
        <dbReference type="Proteomes" id="UP000284219"/>
    </source>
</evidence>
<dbReference type="Proteomes" id="UP000284219">
    <property type="component" value="Unassembled WGS sequence"/>
</dbReference>
<comment type="subunit">
    <text evidence="2 8">Heterodimer of SbcC and SbcD.</text>
</comment>
<dbReference type="GO" id="GO:0008408">
    <property type="term" value="F:3'-5' exonuclease activity"/>
    <property type="evidence" value="ECO:0007669"/>
    <property type="project" value="InterPro"/>
</dbReference>
<evidence type="ECO:0000256" key="7">
    <source>
        <dbReference type="ARBA" id="ARBA00023172"/>
    </source>
</evidence>
<evidence type="ECO:0000256" key="3">
    <source>
        <dbReference type="ARBA" id="ARBA00013365"/>
    </source>
</evidence>
<keyword evidence="6 8" id="KW-0269">Exonuclease</keyword>
<dbReference type="OrthoDB" id="9773856at2"/>
<evidence type="ECO:0000256" key="5">
    <source>
        <dbReference type="ARBA" id="ARBA00022801"/>
    </source>
</evidence>
<dbReference type="InterPro" id="IPR050535">
    <property type="entry name" value="DNA_Repair-Maintenance_Comp"/>
</dbReference>
<protein>
    <recommendedName>
        <fullName evidence="3 8">Nuclease SbcCD subunit D</fullName>
    </recommendedName>
</protein>
<comment type="similarity">
    <text evidence="1 8">Belongs to the SbcD family.</text>
</comment>
<sequence length="386" mass="44050">MKIFHTADWHLGKLVKEVYMTEDQRYVLDQFVSAAREEKPDVIIIAGDLYDRSVPPHDAVALFHDILTELVVKLKIPVLAIAGNHDSPERIHFAHSIMEKQGLHMRGKITTEMQPIVLDDEHGPVHFHLVPFADPGQVRHLFDEAEGPIRTHDDAMRAIIGRLKQTMDPTARHVFVGHAFVTPTGGQGEHICDSERPLSIGGADTVSAEYFADFHYTALGHLHQAHYVRNETIQYAGSPLKYSISEENHRKGFHIVHLDQTGQIEVERRMLQPRRDLRTVTATIDELKEHPRSDDYVFVSLLDEQVVLFPMEQIRAVYPNAMHVSRAVTHLPSASTTSSVERKNMDPFTLFQSFAEEMIGKEPPAEMEELFKEILQEVWKEEEERA</sequence>
<evidence type="ECO:0000256" key="2">
    <source>
        <dbReference type="ARBA" id="ARBA00011322"/>
    </source>
</evidence>
<dbReference type="InterPro" id="IPR004593">
    <property type="entry name" value="SbcD"/>
</dbReference>
<keyword evidence="8" id="KW-0235">DNA replication</keyword>
<organism evidence="11 12">
    <name type="scientific">Ammoniphilus oxalaticus</name>
    <dbReference type="NCBI Taxonomy" id="66863"/>
    <lineage>
        <taxon>Bacteria</taxon>
        <taxon>Bacillati</taxon>
        <taxon>Bacillota</taxon>
        <taxon>Bacilli</taxon>
        <taxon>Bacillales</taxon>
        <taxon>Paenibacillaceae</taxon>
        <taxon>Aneurinibacillus group</taxon>
        <taxon>Ammoniphilus</taxon>
    </lineage>
</organism>
<feature type="domain" description="Nuclease SbcCD subunit D C-terminal" evidence="10">
    <location>
        <begin position="274"/>
        <end position="358"/>
    </location>
</feature>
<keyword evidence="5 8" id="KW-0378">Hydrolase</keyword>
<name>A0A419SKE1_9BACL</name>
<dbReference type="EMBL" id="MCHY01000008">
    <property type="protein sequence ID" value="RKD24504.1"/>
    <property type="molecule type" value="Genomic_DNA"/>
</dbReference>
<dbReference type="InterPro" id="IPR026843">
    <property type="entry name" value="SbcD_C"/>
</dbReference>
<dbReference type="GO" id="GO:0006310">
    <property type="term" value="P:DNA recombination"/>
    <property type="evidence" value="ECO:0007669"/>
    <property type="project" value="UniProtKB-KW"/>
</dbReference>
<dbReference type="CDD" id="cd00840">
    <property type="entry name" value="MPP_Mre11_N"/>
    <property type="match status" value="1"/>
</dbReference>
<evidence type="ECO:0000313" key="11">
    <source>
        <dbReference type="EMBL" id="RKD24504.1"/>
    </source>
</evidence>
<keyword evidence="8" id="KW-0255">Endonuclease</keyword>
<dbReference type="AlphaFoldDB" id="A0A419SKE1"/>
<dbReference type="InterPro" id="IPR029052">
    <property type="entry name" value="Metallo-depent_PP-like"/>
</dbReference>
<keyword evidence="7 8" id="KW-0233">DNA recombination</keyword>
<evidence type="ECO:0000259" key="9">
    <source>
        <dbReference type="Pfam" id="PF00149"/>
    </source>
</evidence>
<reference evidence="11 12" key="1">
    <citation type="submission" date="2016-08" db="EMBL/GenBank/DDBJ databases">
        <title>Novel Firmicute Genomes.</title>
        <authorList>
            <person name="Poppleton D.I."/>
            <person name="Gribaldo S."/>
        </authorList>
    </citation>
    <scope>NUCLEOTIDE SEQUENCE [LARGE SCALE GENOMIC DNA]</scope>
    <source>
        <strain evidence="11 12">RAOx-1</strain>
    </source>
</reference>
<accession>A0A419SKE1</accession>
<dbReference type="Gene3D" id="3.60.21.10">
    <property type="match status" value="1"/>
</dbReference>
<keyword evidence="12" id="KW-1185">Reference proteome</keyword>
<keyword evidence="4 8" id="KW-0540">Nuclease</keyword>
<feature type="domain" description="Calcineurin-like phosphoesterase" evidence="9">
    <location>
        <begin position="1"/>
        <end position="101"/>
    </location>
</feature>
<evidence type="ECO:0000256" key="6">
    <source>
        <dbReference type="ARBA" id="ARBA00022839"/>
    </source>
</evidence>
<dbReference type="RefSeq" id="WP_120189798.1">
    <property type="nucleotide sequence ID" value="NZ_MCHY01000008.1"/>
</dbReference>
<dbReference type="InterPro" id="IPR041796">
    <property type="entry name" value="Mre11_N"/>
</dbReference>
<evidence type="ECO:0000259" key="10">
    <source>
        <dbReference type="Pfam" id="PF12320"/>
    </source>
</evidence>
<proteinExistence type="inferred from homology"/>
<comment type="function">
    <text evidence="8">SbcCD cleaves DNA hairpin structures. These structures can inhibit DNA replication and are intermediates in certain DNA recombination reactions. The complex acts as a 3'-&gt;5' double strand exonuclease that can open hairpins. It also has a 5' single-strand endonuclease activity.</text>
</comment>
<evidence type="ECO:0000256" key="1">
    <source>
        <dbReference type="ARBA" id="ARBA00010555"/>
    </source>
</evidence>
<dbReference type="PANTHER" id="PTHR30337">
    <property type="entry name" value="COMPONENT OF ATP-DEPENDENT DSDNA EXONUCLEASE"/>
    <property type="match status" value="1"/>
</dbReference>
<dbReference type="NCBIfam" id="TIGR00619">
    <property type="entry name" value="sbcd"/>
    <property type="match status" value="1"/>
</dbReference>
<dbReference type="InterPro" id="IPR004843">
    <property type="entry name" value="Calcineurin-like_PHP"/>
</dbReference>
<dbReference type="PANTHER" id="PTHR30337:SF0">
    <property type="entry name" value="NUCLEASE SBCCD SUBUNIT D"/>
    <property type="match status" value="1"/>
</dbReference>
<evidence type="ECO:0000256" key="4">
    <source>
        <dbReference type="ARBA" id="ARBA00022722"/>
    </source>
</evidence>
<evidence type="ECO:0000256" key="8">
    <source>
        <dbReference type="RuleBase" id="RU363069"/>
    </source>
</evidence>
<dbReference type="Pfam" id="PF12320">
    <property type="entry name" value="SbcD_C"/>
    <property type="match status" value="1"/>
</dbReference>
<comment type="caution">
    <text evidence="11">The sequence shown here is derived from an EMBL/GenBank/DDBJ whole genome shotgun (WGS) entry which is preliminary data.</text>
</comment>